<sequence length="128" mass="14609">MNDRARSKQISIRVNEIEHALIKNTAAISGLDLNCFILHLITSKVTKVIEVRNERFVDVCERHYEALKKQANNLNQIAKVVNSTKVLTDEQFSTLASIGRNIEKLIHILEAHTQRSELVDNQHPIKKS</sequence>
<dbReference type="Proteomes" id="UP000037820">
    <property type="component" value="Unassembled WGS sequence"/>
</dbReference>
<name>A0ABR5MDB1_9PSED</name>
<dbReference type="Gene3D" id="1.20.5.780">
    <property type="entry name" value="Single helix bin"/>
    <property type="match status" value="1"/>
</dbReference>
<evidence type="ECO:0000256" key="1">
    <source>
        <dbReference type="SAM" id="Coils"/>
    </source>
</evidence>
<evidence type="ECO:0008006" key="4">
    <source>
        <dbReference type="Google" id="ProtNLM"/>
    </source>
</evidence>
<dbReference type="RefSeq" id="WP_059396698.1">
    <property type="nucleotide sequence ID" value="NZ_LHOY01000005.1"/>
</dbReference>
<keyword evidence="1" id="KW-0175">Coiled coil</keyword>
<reference evidence="2 3" key="1">
    <citation type="submission" date="2015-07" db="EMBL/GenBank/DDBJ databases">
        <title>Whole genome sequencing of endophytes isolated from poison ivy (Toxicodendron radicans).</title>
        <authorList>
            <person name="Tran P.N."/>
            <person name="Lee Y.P."/>
            <person name="Gan H.M."/>
            <person name="Savka M.A."/>
        </authorList>
    </citation>
    <scope>NUCLEOTIDE SEQUENCE [LARGE SCALE GENOMIC DNA]</scope>
    <source>
        <strain evidence="2 3">RIT-PI-g</strain>
    </source>
</reference>
<evidence type="ECO:0000313" key="3">
    <source>
        <dbReference type="Proteomes" id="UP000037820"/>
    </source>
</evidence>
<evidence type="ECO:0000313" key="2">
    <source>
        <dbReference type="EMBL" id="KPG77335.1"/>
    </source>
</evidence>
<proteinExistence type="predicted"/>
<dbReference type="EMBL" id="LHOY01000005">
    <property type="protein sequence ID" value="KPG77335.1"/>
    <property type="molecule type" value="Genomic_DNA"/>
</dbReference>
<protein>
    <recommendedName>
        <fullName evidence="4">Bacterial mobilisation domain-containing protein</fullName>
    </recommendedName>
</protein>
<keyword evidence="3" id="KW-1185">Reference proteome</keyword>
<comment type="caution">
    <text evidence="2">The sequence shown here is derived from an EMBL/GenBank/DDBJ whole genome shotgun (WGS) entry which is preliminary data.</text>
</comment>
<gene>
    <name evidence="2" type="ORF">AEQ48_03080</name>
</gene>
<organism evidence="2 3">
    <name type="scientific">Pseudomonas libanensis</name>
    <dbReference type="NCBI Taxonomy" id="75588"/>
    <lineage>
        <taxon>Bacteria</taxon>
        <taxon>Pseudomonadati</taxon>
        <taxon>Pseudomonadota</taxon>
        <taxon>Gammaproteobacteria</taxon>
        <taxon>Pseudomonadales</taxon>
        <taxon>Pseudomonadaceae</taxon>
        <taxon>Pseudomonas</taxon>
    </lineage>
</organism>
<dbReference type="Pfam" id="PF21983">
    <property type="entry name" value="NikA-like"/>
    <property type="match status" value="1"/>
</dbReference>
<feature type="coiled-coil region" evidence="1">
    <location>
        <begin position="57"/>
        <end position="84"/>
    </location>
</feature>
<accession>A0ABR5MDB1</accession>
<dbReference type="InterPro" id="IPR053842">
    <property type="entry name" value="NikA-like"/>
</dbReference>